<gene>
    <name evidence="2" type="ordered locus">Pedsa_3464</name>
</gene>
<feature type="chain" id="PRO_5003256903" description="DUF5723 domain-containing protein" evidence="1">
    <location>
        <begin position="23"/>
        <end position="392"/>
    </location>
</feature>
<dbReference type="RefSeq" id="WP_013634480.1">
    <property type="nucleotide sequence ID" value="NC_015177.1"/>
</dbReference>
<name>F0SE75_PSESL</name>
<keyword evidence="1" id="KW-0732">Signal</keyword>
<reference evidence="3" key="2">
    <citation type="submission" date="2011-02" db="EMBL/GenBank/DDBJ databases">
        <title>The complete genome of Pedobacter saltans DSM 12145.</title>
        <authorList>
            <consortium name="US DOE Joint Genome Institute (JGI-PGF)"/>
            <person name="Lucas S."/>
            <person name="Copeland A."/>
            <person name="Lapidus A."/>
            <person name="Bruce D."/>
            <person name="Goodwin L."/>
            <person name="Pitluck S."/>
            <person name="Kyrpides N."/>
            <person name="Mavromatis K."/>
            <person name="Pagani I."/>
            <person name="Ivanova N."/>
            <person name="Ovchinnikova G."/>
            <person name="Lu M."/>
            <person name="Detter J.C."/>
            <person name="Han C."/>
            <person name="Land M."/>
            <person name="Hauser L."/>
            <person name="Markowitz V."/>
            <person name="Cheng J.-F."/>
            <person name="Hugenholtz P."/>
            <person name="Woyke T."/>
            <person name="Wu D."/>
            <person name="Tindall B."/>
            <person name="Pomrenke H.G."/>
            <person name="Brambilla E."/>
            <person name="Klenk H.-P."/>
            <person name="Eisen J.A."/>
        </authorList>
    </citation>
    <scope>NUCLEOTIDE SEQUENCE [LARGE SCALE GENOMIC DNA]</scope>
    <source>
        <strain evidence="3">ATCC 51119 / DSM 12145 / JCM 21818 / LMG 10337 / NBRC 100064 / NCIMB 13643</strain>
    </source>
</reference>
<reference evidence="2 3" key="1">
    <citation type="journal article" date="2011" name="Stand. Genomic Sci.">
        <title>Complete genome sequence of the gliding, heparinolytic Pedobacter saltans type strain (113).</title>
        <authorList>
            <person name="Liolios K."/>
            <person name="Sikorski J."/>
            <person name="Lu M."/>
            <person name="Nolan M."/>
            <person name="Lapidus A."/>
            <person name="Lucas S."/>
            <person name="Hammon N."/>
            <person name="Deshpande S."/>
            <person name="Cheng J.F."/>
            <person name="Tapia R."/>
            <person name="Han C."/>
            <person name="Goodwin L."/>
            <person name="Pitluck S."/>
            <person name="Huntemann M."/>
            <person name="Ivanova N."/>
            <person name="Pagani I."/>
            <person name="Mavromatis K."/>
            <person name="Ovchinikova G."/>
            <person name="Pati A."/>
            <person name="Chen A."/>
            <person name="Palaniappan K."/>
            <person name="Land M."/>
            <person name="Hauser L."/>
            <person name="Brambilla E.M."/>
            <person name="Kotsyurbenko O."/>
            <person name="Rohde M."/>
            <person name="Tindall B.J."/>
            <person name="Abt B."/>
            <person name="Goker M."/>
            <person name="Detter J.C."/>
            <person name="Woyke T."/>
            <person name="Bristow J."/>
            <person name="Eisen J.A."/>
            <person name="Markowitz V."/>
            <person name="Hugenholtz P."/>
            <person name="Klenk H.P."/>
            <person name="Kyrpides N.C."/>
        </authorList>
    </citation>
    <scope>NUCLEOTIDE SEQUENCE [LARGE SCALE GENOMIC DNA]</scope>
    <source>
        <strain evidence="3">ATCC 51119 / DSM 12145 / JCM 21818 / LMG 10337 / NBRC 100064 / NCIMB 13643</strain>
    </source>
</reference>
<evidence type="ECO:0000256" key="1">
    <source>
        <dbReference type="SAM" id="SignalP"/>
    </source>
</evidence>
<feature type="signal peptide" evidence="1">
    <location>
        <begin position="1"/>
        <end position="22"/>
    </location>
</feature>
<dbReference type="STRING" id="762903.Pedsa_3464"/>
<proteinExistence type="predicted"/>
<dbReference type="AlphaFoldDB" id="F0SE75"/>
<dbReference type="KEGG" id="psn:Pedsa_3464"/>
<protein>
    <recommendedName>
        <fullName evidence="4">DUF5723 domain-containing protein</fullName>
    </recommendedName>
</protein>
<sequence>MYRKLFLGLVLLVANATSASFAQEKHVNVNVGFMYPVSSNGRDAKVYTNKVSLNVLSGVSYSEQAFSFSGLLNKVTTNVEGVHLSGITNLVGENAEGFLFSGILNKYNSGKGGQMAGLANLAKNGVTGVQFSGLINQSKQLNGLQVAGIYNNAGSSIKGQQFSGIANVADDVTGVQCAGIVNLAKDTLNGLQFAGIGNKASVVKGSQFAGIFNKAKKVNGVQFAGIVNIADSSDYPIAILNFIKNGEKSIGFSIDEQGNTLATFRSGGKIMYGILGLGYNVKNEKEIYAFQAGIGAHLLSRDKFGLDLEGTNVVLESFRKGEFFKNSLTLIPTYRIDKRLELFVGGSVNYLSTNTDEGSNLTKKFIHSWTGKSGDNFQGIFFGGSVGLKLRL</sequence>
<keyword evidence="3" id="KW-1185">Reference proteome</keyword>
<dbReference type="HOGENOM" id="CLU_061133_0_0_10"/>
<evidence type="ECO:0000313" key="3">
    <source>
        <dbReference type="Proteomes" id="UP000000310"/>
    </source>
</evidence>
<organism evidence="2 3">
    <name type="scientific">Pseudopedobacter saltans (strain ATCC 51119 / DSM 12145 / JCM 21818 / CCUG 39354 / LMG 10337 / NBRC 100064 / NCIMB 13643)</name>
    <name type="common">Pedobacter saltans</name>
    <dbReference type="NCBI Taxonomy" id="762903"/>
    <lineage>
        <taxon>Bacteria</taxon>
        <taxon>Pseudomonadati</taxon>
        <taxon>Bacteroidota</taxon>
        <taxon>Sphingobacteriia</taxon>
        <taxon>Sphingobacteriales</taxon>
        <taxon>Sphingobacteriaceae</taxon>
        <taxon>Pseudopedobacter</taxon>
    </lineage>
</organism>
<evidence type="ECO:0000313" key="2">
    <source>
        <dbReference type="EMBL" id="ADY53997.1"/>
    </source>
</evidence>
<evidence type="ECO:0008006" key="4">
    <source>
        <dbReference type="Google" id="ProtNLM"/>
    </source>
</evidence>
<dbReference type="Proteomes" id="UP000000310">
    <property type="component" value="Chromosome"/>
</dbReference>
<dbReference type="OrthoDB" id="5505971at2"/>
<accession>F0SE75</accession>
<dbReference type="eggNOG" id="COG3078">
    <property type="taxonomic scope" value="Bacteria"/>
</dbReference>
<dbReference type="EMBL" id="CP002545">
    <property type="protein sequence ID" value="ADY53997.1"/>
    <property type="molecule type" value="Genomic_DNA"/>
</dbReference>